<dbReference type="Proteomes" id="UP000444721">
    <property type="component" value="Unassembled WGS sequence"/>
</dbReference>
<dbReference type="PANTHER" id="PTHR24198">
    <property type="entry name" value="ANKYRIN REPEAT AND PROTEIN KINASE DOMAIN-CONTAINING PROTEIN"/>
    <property type="match status" value="1"/>
</dbReference>
<name>A0A6A5BHE1_NAEFO</name>
<dbReference type="SMART" id="SM00248">
    <property type="entry name" value="ANK"/>
    <property type="match status" value="4"/>
</dbReference>
<dbReference type="InterPro" id="IPR002110">
    <property type="entry name" value="Ankyrin_rpt"/>
</dbReference>
<dbReference type="PRINTS" id="PR01415">
    <property type="entry name" value="ANKYRIN"/>
</dbReference>
<dbReference type="VEuPathDB" id="AmoebaDB:NfTy_075580"/>
<evidence type="ECO:0000256" key="3">
    <source>
        <dbReference type="PROSITE-ProRule" id="PRU00023"/>
    </source>
</evidence>
<evidence type="ECO:0000256" key="4">
    <source>
        <dbReference type="SAM" id="MobiDB-lite"/>
    </source>
</evidence>
<dbReference type="GeneID" id="68114050"/>
<dbReference type="EMBL" id="VFQX01000053">
    <property type="protein sequence ID" value="KAF0974222.1"/>
    <property type="molecule type" value="Genomic_DNA"/>
</dbReference>
<feature type="region of interest" description="Disordered" evidence="4">
    <location>
        <begin position="425"/>
        <end position="452"/>
    </location>
</feature>
<evidence type="ECO:0000256" key="1">
    <source>
        <dbReference type="ARBA" id="ARBA00022737"/>
    </source>
</evidence>
<proteinExistence type="predicted"/>
<keyword evidence="2 3" id="KW-0040">ANK repeat</keyword>
<evidence type="ECO:0000256" key="2">
    <source>
        <dbReference type="ARBA" id="ARBA00023043"/>
    </source>
</evidence>
<dbReference type="RefSeq" id="XP_044558935.1">
    <property type="nucleotide sequence ID" value="XM_044710510.1"/>
</dbReference>
<comment type="caution">
    <text evidence="5">The sequence shown here is derived from an EMBL/GenBank/DDBJ whole genome shotgun (WGS) entry which is preliminary data.</text>
</comment>
<dbReference type="PANTHER" id="PTHR24198:SF165">
    <property type="entry name" value="ANKYRIN REPEAT-CONTAINING PROTEIN-RELATED"/>
    <property type="match status" value="1"/>
</dbReference>
<keyword evidence="6" id="KW-1185">Reference proteome</keyword>
<dbReference type="VEuPathDB" id="AmoebaDB:NF0044870"/>
<dbReference type="Pfam" id="PF12796">
    <property type="entry name" value="Ank_2"/>
    <property type="match status" value="2"/>
</dbReference>
<gene>
    <name evidence="5" type="ORF">FDP41_006832</name>
</gene>
<dbReference type="Pfam" id="PF00023">
    <property type="entry name" value="Ank"/>
    <property type="match status" value="1"/>
</dbReference>
<dbReference type="Gene3D" id="1.25.40.20">
    <property type="entry name" value="Ankyrin repeat-containing domain"/>
    <property type="match status" value="2"/>
</dbReference>
<dbReference type="PROSITE" id="PS50297">
    <property type="entry name" value="ANK_REP_REGION"/>
    <property type="match status" value="2"/>
</dbReference>
<dbReference type="InterPro" id="IPR036770">
    <property type="entry name" value="Ankyrin_rpt-contain_sf"/>
</dbReference>
<feature type="compositionally biased region" description="Basic and acidic residues" evidence="4">
    <location>
        <begin position="431"/>
        <end position="447"/>
    </location>
</feature>
<feature type="repeat" description="ANK" evidence="3">
    <location>
        <begin position="270"/>
        <end position="298"/>
    </location>
</feature>
<accession>A0A6A5BHE1</accession>
<organism evidence="5 6">
    <name type="scientific">Naegleria fowleri</name>
    <name type="common">Brain eating amoeba</name>
    <dbReference type="NCBI Taxonomy" id="5763"/>
    <lineage>
        <taxon>Eukaryota</taxon>
        <taxon>Discoba</taxon>
        <taxon>Heterolobosea</taxon>
        <taxon>Tetramitia</taxon>
        <taxon>Eutetramitia</taxon>
        <taxon>Vahlkampfiidae</taxon>
        <taxon>Naegleria</taxon>
    </lineage>
</organism>
<evidence type="ECO:0000313" key="6">
    <source>
        <dbReference type="Proteomes" id="UP000444721"/>
    </source>
</evidence>
<dbReference type="SUPFAM" id="SSF48403">
    <property type="entry name" value="Ankyrin repeat"/>
    <property type="match status" value="1"/>
</dbReference>
<keyword evidence="1" id="KW-0677">Repeat</keyword>
<dbReference type="VEuPathDB" id="AmoebaDB:FDP41_006832"/>
<dbReference type="PROSITE" id="PS50088">
    <property type="entry name" value="ANK_REPEAT"/>
    <property type="match status" value="3"/>
</dbReference>
<dbReference type="AlphaFoldDB" id="A0A6A5BHE1"/>
<sequence>MPPKKWLKRTSVSSNSGCSNFSIHNIHNSGRDLNTASPSEKLDPSIISHIFSSVSKLNWDQFEEYCGEYGSEIVVTQRWFGMNLAHVLVNRGDDDLMSSLHIRNTSSMITSNPTHRMMMDINDSQTQTTNYDSYECSSNNNEVLPIQKNIQFVNDFLCQLIKKGVDLNDEDSRNQLKPIHLCAKRCSKSFLWILTMIIEGHQKPTCMCRNGFTPLHYAISFNRLELVRDMLETSASLDFGEFIPTRFVSSYEKTKEEAMGSSQHRRVLFPIHIAAKEGHSELLKYLILHGTSTLKMNSQLFQTLLECYGLTNNAFESVCTEEESLNRFIVNMTTLDMFSMSPLMFAIKEGHTSCVQVLLSFGANPNQSDARGKSCLIYANENLLHKETIMHMLGMDNAAPYLPHAFKDDSHSFLLSCFLKPQSNQNDALENNEHETTTESSTQKEELTDNIDDNIYYI</sequence>
<feature type="repeat" description="ANK" evidence="3">
    <location>
        <begin position="338"/>
        <end position="370"/>
    </location>
</feature>
<reference evidence="5 6" key="1">
    <citation type="journal article" date="2019" name="Sci. Rep.">
        <title>Nanopore sequencing improves the draft genome of the human pathogenic amoeba Naegleria fowleri.</title>
        <authorList>
            <person name="Liechti N."/>
            <person name="Schurch N."/>
            <person name="Bruggmann R."/>
            <person name="Wittwer M."/>
        </authorList>
    </citation>
    <scope>NUCLEOTIDE SEQUENCE [LARGE SCALE GENOMIC DNA]</scope>
    <source>
        <strain evidence="5 6">ATCC 30894</strain>
    </source>
</reference>
<feature type="repeat" description="ANK" evidence="3">
    <location>
        <begin position="210"/>
        <end position="242"/>
    </location>
</feature>
<protein>
    <submittedName>
        <fullName evidence="5">Uncharacterized protein</fullName>
    </submittedName>
</protein>
<evidence type="ECO:0000313" key="5">
    <source>
        <dbReference type="EMBL" id="KAF0974222.1"/>
    </source>
</evidence>
<dbReference type="OrthoDB" id="426293at2759"/>